<proteinExistence type="predicted"/>
<feature type="domain" description="HTH tetR-type" evidence="5">
    <location>
        <begin position="22"/>
        <end position="82"/>
    </location>
</feature>
<dbReference type="Pfam" id="PF02909">
    <property type="entry name" value="TetR_C_1"/>
    <property type="match status" value="1"/>
</dbReference>
<reference evidence="6 7" key="1">
    <citation type="submission" date="2019-10" db="EMBL/GenBank/DDBJ databases">
        <title>Glycomyces albidus sp. nov., a novel actinomycete isolated from rhizosphere soil of wheat (Triticum aestivum L.).</title>
        <authorList>
            <person name="Qian L."/>
        </authorList>
    </citation>
    <scope>NUCLEOTIDE SEQUENCE [LARGE SCALE GENOMIC DNA]</scope>
    <source>
        <strain evidence="6 7">NEAU-7082</strain>
    </source>
</reference>
<organism evidence="6 7">
    <name type="scientific">Glycomyces albidus</name>
    <dbReference type="NCBI Taxonomy" id="2656774"/>
    <lineage>
        <taxon>Bacteria</taxon>
        <taxon>Bacillati</taxon>
        <taxon>Actinomycetota</taxon>
        <taxon>Actinomycetes</taxon>
        <taxon>Glycomycetales</taxon>
        <taxon>Glycomycetaceae</taxon>
        <taxon>Glycomyces</taxon>
    </lineage>
</organism>
<name>A0A6L5GE04_9ACTN</name>
<dbReference type="PROSITE" id="PS50977">
    <property type="entry name" value="HTH_TETR_2"/>
    <property type="match status" value="1"/>
</dbReference>
<evidence type="ECO:0000313" key="6">
    <source>
        <dbReference type="EMBL" id="MQM27868.1"/>
    </source>
</evidence>
<sequence>MPPELARLWRIAPDSKLGRPAKLDVGRVVDAAVGLADREGIAAVTLPRIAESLGVTKMSLYRHVGSKDELLDLMRDAAQGPVPDALAGTGPWRERLRLWATEQMRVFERHPWLVQVPLSGPPNGPNGIDWFDAGLRSLRLTGLDWGAKVGALMVVSGHVTSAAQLAQSLAEGRKGTGLDQAAAEREYGRAMARLVDPERFPDAAALFGSGLLEDTGEDTGGEDFRFGLELLLDGVAAAVAAAG</sequence>
<accession>A0A6L5GE04</accession>
<feature type="DNA-binding region" description="H-T-H motif" evidence="4">
    <location>
        <begin position="45"/>
        <end position="64"/>
    </location>
</feature>
<dbReference type="SUPFAM" id="SSF46689">
    <property type="entry name" value="Homeodomain-like"/>
    <property type="match status" value="1"/>
</dbReference>
<keyword evidence="2 4" id="KW-0238">DNA-binding</keyword>
<dbReference type="InterPro" id="IPR001647">
    <property type="entry name" value="HTH_TetR"/>
</dbReference>
<dbReference type="SUPFAM" id="SSF48498">
    <property type="entry name" value="Tetracyclin repressor-like, C-terminal domain"/>
    <property type="match status" value="1"/>
</dbReference>
<evidence type="ECO:0000256" key="2">
    <source>
        <dbReference type="ARBA" id="ARBA00023125"/>
    </source>
</evidence>
<dbReference type="PANTHER" id="PTHR30055:SF151">
    <property type="entry name" value="TRANSCRIPTIONAL REGULATORY PROTEIN"/>
    <property type="match status" value="1"/>
</dbReference>
<keyword evidence="1" id="KW-0805">Transcription regulation</keyword>
<dbReference type="AlphaFoldDB" id="A0A6L5GE04"/>
<dbReference type="InterPro" id="IPR009057">
    <property type="entry name" value="Homeodomain-like_sf"/>
</dbReference>
<dbReference type="GO" id="GO:0003700">
    <property type="term" value="F:DNA-binding transcription factor activity"/>
    <property type="evidence" value="ECO:0007669"/>
    <property type="project" value="TreeGrafter"/>
</dbReference>
<evidence type="ECO:0000256" key="3">
    <source>
        <dbReference type="ARBA" id="ARBA00023163"/>
    </source>
</evidence>
<dbReference type="InterPro" id="IPR004111">
    <property type="entry name" value="Repressor_TetR_C"/>
</dbReference>
<dbReference type="InterPro" id="IPR050109">
    <property type="entry name" value="HTH-type_TetR-like_transc_reg"/>
</dbReference>
<dbReference type="Gene3D" id="1.10.357.10">
    <property type="entry name" value="Tetracycline Repressor, domain 2"/>
    <property type="match status" value="1"/>
</dbReference>
<evidence type="ECO:0000256" key="1">
    <source>
        <dbReference type="ARBA" id="ARBA00023015"/>
    </source>
</evidence>
<evidence type="ECO:0000259" key="5">
    <source>
        <dbReference type="PROSITE" id="PS50977"/>
    </source>
</evidence>
<keyword evidence="3" id="KW-0804">Transcription</keyword>
<protein>
    <submittedName>
        <fullName evidence="6">TetR family transcriptional regulator</fullName>
    </submittedName>
</protein>
<keyword evidence="7" id="KW-1185">Reference proteome</keyword>
<evidence type="ECO:0000313" key="7">
    <source>
        <dbReference type="Proteomes" id="UP000477750"/>
    </source>
</evidence>
<gene>
    <name evidence="6" type="ORF">GFD30_20180</name>
</gene>
<dbReference type="Proteomes" id="UP000477750">
    <property type="component" value="Unassembled WGS sequence"/>
</dbReference>
<dbReference type="PANTHER" id="PTHR30055">
    <property type="entry name" value="HTH-TYPE TRANSCRIPTIONAL REGULATOR RUTR"/>
    <property type="match status" value="1"/>
</dbReference>
<dbReference type="Gene3D" id="1.10.10.60">
    <property type="entry name" value="Homeodomain-like"/>
    <property type="match status" value="1"/>
</dbReference>
<dbReference type="Pfam" id="PF00440">
    <property type="entry name" value="TetR_N"/>
    <property type="match status" value="1"/>
</dbReference>
<dbReference type="GO" id="GO:0045892">
    <property type="term" value="P:negative regulation of DNA-templated transcription"/>
    <property type="evidence" value="ECO:0007669"/>
    <property type="project" value="InterPro"/>
</dbReference>
<evidence type="ECO:0000256" key="4">
    <source>
        <dbReference type="PROSITE-ProRule" id="PRU00335"/>
    </source>
</evidence>
<dbReference type="GO" id="GO:0000976">
    <property type="term" value="F:transcription cis-regulatory region binding"/>
    <property type="evidence" value="ECO:0007669"/>
    <property type="project" value="TreeGrafter"/>
</dbReference>
<dbReference type="EMBL" id="WIAO01000030">
    <property type="protein sequence ID" value="MQM27868.1"/>
    <property type="molecule type" value="Genomic_DNA"/>
</dbReference>
<dbReference type="PRINTS" id="PR00455">
    <property type="entry name" value="HTHTETR"/>
</dbReference>
<dbReference type="InterPro" id="IPR036271">
    <property type="entry name" value="Tet_transcr_reg_TetR-rel_C_sf"/>
</dbReference>
<comment type="caution">
    <text evidence="6">The sequence shown here is derived from an EMBL/GenBank/DDBJ whole genome shotgun (WGS) entry which is preliminary data.</text>
</comment>